<dbReference type="EMBL" id="CP116968">
    <property type="protein sequence ID" value="WNM63557.1"/>
    <property type="molecule type" value="Genomic_DNA"/>
</dbReference>
<protein>
    <submittedName>
        <fullName evidence="1">Uncharacterized protein</fullName>
    </submittedName>
</protein>
<proteinExistence type="predicted"/>
<dbReference type="AlphaFoldDB" id="A0AA96GMG5"/>
<dbReference type="KEGG" id="nneo:PQG83_07335"/>
<accession>A0AA96GMG5</accession>
<sequence length="77" mass="8251">MNRMFRSQALVGEIEGKLTEPITFRSATPADALINRRTVDPTPAGWPKGGTLLSVGGPCLSHASWSALLRIGVHPLQ</sequence>
<gene>
    <name evidence="1" type="ORF">PQG83_07335</name>
</gene>
<evidence type="ECO:0000313" key="1">
    <source>
        <dbReference type="EMBL" id="WNM63557.1"/>
    </source>
</evidence>
<reference evidence="1 2" key="1">
    <citation type="submission" date="2023-01" db="EMBL/GenBank/DDBJ databases">
        <title>Cultivation and genomic characterization of new, ubiquitous marine nitrite-oxidizing bacteria from the Nitrospirales.</title>
        <authorList>
            <person name="Mueller A.J."/>
            <person name="Daebeler A."/>
            <person name="Herbold C.W."/>
            <person name="Kirkegaard R.H."/>
            <person name="Daims H."/>
        </authorList>
    </citation>
    <scope>NUCLEOTIDE SEQUENCE [LARGE SCALE GENOMIC DNA]</scope>
    <source>
        <strain evidence="1 2">DK</strain>
    </source>
</reference>
<organism evidence="1 2">
    <name type="scientific">Candidatus Nitrospira neomarina</name>
    <dbReference type="NCBI Taxonomy" id="3020899"/>
    <lineage>
        <taxon>Bacteria</taxon>
        <taxon>Pseudomonadati</taxon>
        <taxon>Nitrospirota</taxon>
        <taxon>Nitrospiria</taxon>
        <taxon>Nitrospirales</taxon>
        <taxon>Nitrospiraceae</taxon>
        <taxon>Nitrospira</taxon>
    </lineage>
</organism>
<name>A0AA96GMG5_9BACT</name>
<dbReference type="RefSeq" id="WP_312748246.1">
    <property type="nucleotide sequence ID" value="NZ_CP116968.1"/>
</dbReference>
<evidence type="ECO:0000313" key="2">
    <source>
        <dbReference type="Proteomes" id="UP001302494"/>
    </source>
</evidence>
<dbReference type="Proteomes" id="UP001302494">
    <property type="component" value="Chromosome"/>
</dbReference>
<keyword evidence="2" id="KW-1185">Reference proteome</keyword>